<gene>
    <name evidence="3" type="primary">LOC112277659</name>
    <name evidence="2" type="ORF">PHYPA_030586</name>
</gene>
<dbReference type="Gene3D" id="2.80.10.50">
    <property type="match status" value="2"/>
</dbReference>
<dbReference type="GeneID" id="112277659"/>
<dbReference type="AlphaFoldDB" id="A0A2K1ICV0"/>
<dbReference type="EMBL" id="ABEU02000026">
    <property type="protein sequence ID" value="PNR27105.1"/>
    <property type="molecule type" value="Genomic_DNA"/>
</dbReference>
<protein>
    <submittedName>
        <fullName evidence="2 3">Uncharacterized protein</fullName>
    </submittedName>
</protein>
<keyword evidence="4" id="KW-1185">Reference proteome</keyword>
<evidence type="ECO:0000256" key="1">
    <source>
        <dbReference type="SAM" id="MobiDB-lite"/>
    </source>
</evidence>
<reference evidence="2 4" key="2">
    <citation type="journal article" date="2018" name="Plant J.">
        <title>The Physcomitrella patens chromosome-scale assembly reveals moss genome structure and evolution.</title>
        <authorList>
            <person name="Lang D."/>
            <person name="Ullrich K.K."/>
            <person name="Murat F."/>
            <person name="Fuchs J."/>
            <person name="Jenkins J."/>
            <person name="Haas F.B."/>
            <person name="Piednoel M."/>
            <person name="Gundlach H."/>
            <person name="Van Bel M."/>
            <person name="Meyberg R."/>
            <person name="Vives C."/>
            <person name="Morata J."/>
            <person name="Symeonidi A."/>
            <person name="Hiss M."/>
            <person name="Muchero W."/>
            <person name="Kamisugi Y."/>
            <person name="Saleh O."/>
            <person name="Blanc G."/>
            <person name="Decker E.L."/>
            <person name="van Gessel N."/>
            <person name="Grimwood J."/>
            <person name="Hayes R.D."/>
            <person name="Graham S.W."/>
            <person name="Gunter L.E."/>
            <person name="McDaniel S.F."/>
            <person name="Hoernstein S.N.W."/>
            <person name="Larsson A."/>
            <person name="Li F.W."/>
            <person name="Perroud P.F."/>
            <person name="Phillips J."/>
            <person name="Ranjan P."/>
            <person name="Rokshar D.S."/>
            <person name="Rothfels C.J."/>
            <person name="Schneider L."/>
            <person name="Shu S."/>
            <person name="Stevenson D.W."/>
            <person name="Thummler F."/>
            <person name="Tillich M."/>
            <person name="Villarreal Aguilar J.C."/>
            <person name="Widiez T."/>
            <person name="Wong G.K."/>
            <person name="Wymore A."/>
            <person name="Zhang Y."/>
            <person name="Zimmer A.D."/>
            <person name="Quatrano R.S."/>
            <person name="Mayer K.F.X."/>
            <person name="Goodstein D."/>
            <person name="Casacuberta J.M."/>
            <person name="Vandepoele K."/>
            <person name="Reski R."/>
            <person name="Cuming A.C."/>
            <person name="Tuskan G.A."/>
            <person name="Maumus F."/>
            <person name="Salse J."/>
            <person name="Schmutz J."/>
            <person name="Rensing S.A."/>
        </authorList>
    </citation>
    <scope>NUCLEOTIDE SEQUENCE [LARGE SCALE GENOMIC DNA]</scope>
    <source>
        <strain evidence="3 4">cv. Gransden 2004</strain>
    </source>
</reference>
<accession>A0A2K1ICV0</accession>
<dbReference type="EnsemblPlants" id="Pp3c26_13000V3.2">
    <property type="protein sequence ID" value="Pp3c26_13000V3.2"/>
    <property type="gene ID" value="Pp3c26_13000"/>
</dbReference>
<evidence type="ECO:0000313" key="3">
    <source>
        <dbReference type="EnsemblPlants" id="Pp3c26_13000V3.1"/>
    </source>
</evidence>
<sequence>MYHGEDARSNNPYSDQGFGHGGGYEPSRRRQLPGEAVRLHCRADPNFCLAAIPGQGPVMVPNNESDAYQVWYKDESMSNRVKDESGAHAFSLINKATGECLRHPPEDLQQCLLVVYEPNAQDESVLWTMSEDMGQGYRCIRVVTSITRNLDVLRGDKKSGGMKNGSSVITFAWKNQDNQVWKMTPVGPGIGGSAAQPSIYPSAPGTGVGVSADYEPPRRRQLPGHAVRLHCRADPNFSIAVIPGQGTIMVPTNASDAHQIWYRDESMSNRVTDESGAHAFALINKVTGECLRHPPEDLKQCLLADYEPNGLDESVLWTMSEDMGQGYRCIRVVTSITRNLDVLRGDKKSGGVKTGSPLITFAWKNQDNQVWKMTPA</sequence>
<evidence type="ECO:0000313" key="4">
    <source>
        <dbReference type="Proteomes" id="UP000006727"/>
    </source>
</evidence>
<dbReference type="EnsemblPlants" id="Pp3c26_13000V3.1">
    <property type="protein sequence ID" value="Pp3c26_13000V3.1"/>
    <property type="gene ID" value="Pp3c26_13000"/>
</dbReference>
<dbReference type="InterPro" id="IPR035992">
    <property type="entry name" value="Ricin_B-like_lectins"/>
</dbReference>
<organism evidence="2">
    <name type="scientific">Physcomitrium patens</name>
    <name type="common">Spreading-leaved earth moss</name>
    <name type="synonym">Physcomitrella patens</name>
    <dbReference type="NCBI Taxonomy" id="3218"/>
    <lineage>
        <taxon>Eukaryota</taxon>
        <taxon>Viridiplantae</taxon>
        <taxon>Streptophyta</taxon>
        <taxon>Embryophyta</taxon>
        <taxon>Bryophyta</taxon>
        <taxon>Bryophytina</taxon>
        <taxon>Bryopsida</taxon>
        <taxon>Funariidae</taxon>
        <taxon>Funariales</taxon>
        <taxon>Funariaceae</taxon>
        <taxon>Physcomitrium</taxon>
    </lineage>
</organism>
<dbReference type="Gramene" id="Pp3c26_13000V3.1">
    <property type="protein sequence ID" value="Pp3c26_13000V3.1"/>
    <property type="gene ID" value="Pp3c26_13000"/>
</dbReference>
<reference evidence="2 4" key="1">
    <citation type="journal article" date="2008" name="Science">
        <title>The Physcomitrella genome reveals evolutionary insights into the conquest of land by plants.</title>
        <authorList>
            <person name="Rensing S."/>
            <person name="Lang D."/>
            <person name="Zimmer A."/>
            <person name="Terry A."/>
            <person name="Salamov A."/>
            <person name="Shapiro H."/>
            <person name="Nishiyama T."/>
            <person name="Perroud P.-F."/>
            <person name="Lindquist E."/>
            <person name="Kamisugi Y."/>
            <person name="Tanahashi T."/>
            <person name="Sakakibara K."/>
            <person name="Fujita T."/>
            <person name="Oishi K."/>
            <person name="Shin-I T."/>
            <person name="Kuroki Y."/>
            <person name="Toyoda A."/>
            <person name="Suzuki Y."/>
            <person name="Hashimoto A."/>
            <person name="Yamaguchi K."/>
            <person name="Sugano A."/>
            <person name="Kohara Y."/>
            <person name="Fujiyama A."/>
            <person name="Anterola A."/>
            <person name="Aoki S."/>
            <person name="Ashton N."/>
            <person name="Barbazuk W.B."/>
            <person name="Barker E."/>
            <person name="Bennetzen J."/>
            <person name="Bezanilla M."/>
            <person name="Blankenship R."/>
            <person name="Cho S.H."/>
            <person name="Dutcher S."/>
            <person name="Estelle M."/>
            <person name="Fawcett J.A."/>
            <person name="Gundlach H."/>
            <person name="Hanada K."/>
            <person name="Heyl A."/>
            <person name="Hicks K.A."/>
            <person name="Hugh J."/>
            <person name="Lohr M."/>
            <person name="Mayer K."/>
            <person name="Melkozernov A."/>
            <person name="Murata T."/>
            <person name="Nelson D."/>
            <person name="Pils B."/>
            <person name="Prigge M."/>
            <person name="Reiss B."/>
            <person name="Renner T."/>
            <person name="Rombauts S."/>
            <person name="Rushton P."/>
            <person name="Sanderfoot A."/>
            <person name="Schween G."/>
            <person name="Shiu S.-H."/>
            <person name="Stueber K."/>
            <person name="Theodoulou F.L."/>
            <person name="Tu H."/>
            <person name="Van de Peer Y."/>
            <person name="Verrier P.J."/>
            <person name="Waters E."/>
            <person name="Wood A."/>
            <person name="Yang L."/>
            <person name="Cove D."/>
            <person name="Cuming A."/>
            <person name="Hasebe M."/>
            <person name="Lucas S."/>
            <person name="Mishler D.B."/>
            <person name="Reski R."/>
            <person name="Grigoriev I."/>
            <person name="Quatrano R.S."/>
            <person name="Boore J.L."/>
        </authorList>
    </citation>
    <scope>NUCLEOTIDE SEQUENCE [LARGE SCALE GENOMIC DNA]</scope>
    <source>
        <strain evidence="3 4">cv. Gransden 2004</strain>
    </source>
</reference>
<dbReference type="SUPFAM" id="SSF50370">
    <property type="entry name" value="Ricin B-like lectins"/>
    <property type="match status" value="2"/>
</dbReference>
<dbReference type="Proteomes" id="UP000006727">
    <property type="component" value="Chromosome 26"/>
</dbReference>
<proteinExistence type="predicted"/>
<dbReference type="CDD" id="cd23431">
    <property type="entry name" value="beta-trefoil_Ricin_AtEULS3-like"/>
    <property type="match status" value="2"/>
</dbReference>
<dbReference type="EnsemblPlants" id="Pp3c26_13000V3.3">
    <property type="protein sequence ID" value="Pp3c26_13000V3.3"/>
    <property type="gene ID" value="Pp3c26_13000"/>
</dbReference>
<evidence type="ECO:0000313" key="2">
    <source>
        <dbReference type="EMBL" id="PNR27105.1"/>
    </source>
</evidence>
<dbReference type="Gramene" id="Pp3c26_13000V3.2">
    <property type="protein sequence ID" value="Pp3c26_13000V3.2"/>
    <property type="gene ID" value="Pp3c26_13000"/>
</dbReference>
<reference evidence="3" key="3">
    <citation type="submission" date="2020-12" db="UniProtKB">
        <authorList>
            <consortium name="EnsemblPlants"/>
        </authorList>
    </citation>
    <scope>IDENTIFICATION</scope>
</reference>
<dbReference type="PANTHER" id="PTHR31257">
    <property type="entry name" value="RICIN B-LIKE LECTIN EULS3"/>
    <property type="match status" value="1"/>
</dbReference>
<dbReference type="PaxDb" id="3218-PP1S6_371V6.1"/>
<dbReference type="InterPro" id="IPR040249">
    <property type="entry name" value="Ricin_B-like_lectin_EULS3-like"/>
</dbReference>
<dbReference type="RefSeq" id="XP_024366014.1">
    <property type="nucleotide sequence ID" value="XM_024510246.2"/>
</dbReference>
<name>A0A2K1ICV0_PHYPA</name>
<dbReference type="Gramene" id="Pp3c26_13000V3.3">
    <property type="protein sequence ID" value="Pp3c26_13000V3.3"/>
    <property type="gene ID" value="Pp3c26_13000"/>
</dbReference>
<dbReference type="PANTHER" id="PTHR31257:SF21">
    <property type="entry name" value="OS07G0683600 PROTEIN"/>
    <property type="match status" value="1"/>
</dbReference>
<feature type="region of interest" description="Disordered" evidence="1">
    <location>
        <begin position="1"/>
        <end position="31"/>
    </location>
</feature>